<name>A0ABQ5TNF0_9BACI</name>
<evidence type="ECO:0000256" key="1">
    <source>
        <dbReference type="ARBA" id="ARBA00022603"/>
    </source>
</evidence>
<keyword evidence="5" id="KW-1185">Reference proteome</keyword>
<protein>
    <submittedName>
        <fullName evidence="4">Methyltransferase YqeM</fullName>
    </submittedName>
</protein>
<evidence type="ECO:0000256" key="2">
    <source>
        <dbReference type="ARBA" id="ARBA00022679"/>
    </source>
</evidence>
<dbReference type="EMBL" id="BSKO01000001">
    <property type="protein sequence ID" value="GLO66640.1"/>
    <property type="molecule type" value="Genomic_DNA"/>
</dbReference>
<dbReference type="Pfam" id="PF13649">
    <property type="entry name" value="Methyltransf_25"/>
    <property type="match status" value="1"/>
</dbReference>
<evidence type="ECO:0000259" key="3">
    <source>
        <dbReference type="Pfam" id="PF13649"/>
    </source>
</evidence>
<keyword evidence="1 4" id="KW-0489">Methyltransferase</keyword>
<dbReference type="Gene3D" id="2.20.25.110">
    <property type="entry name" value="S-adenosyl-L-methionine-dependent methyltransferases"/>
    <property type="match status" value="1"/>
</dbReference>
<dbReference type="PANTHER" id="PTHR43861:SF1">
    <property type="entry name" value="TRANS-ACONITATE 2-METHYLTRANSFERASE"/>
    <property type="match status" value="1"/>
</dbReference>
<dbReference type="RefSeq" id="WP_069685232.1">
    <property type="nucleotide sequence ID" value="NZ_BSKO01000001.1"/>
</dbReference>
<organism evidence="4 5">
    <name type="scientific">Oceanobacillus kimchii</name>
    <dbReference type="NCBI Taxonomy" id="746691"/>
    <lineage>
        <taxon>Bacteria</taxon>
        <taxon>Bacillati</taxon>
        <taxon>Bacillota</taxon>
        <taxon>Bacilli</taxon>
        <taxon>Bacillales</taxon>
        <taxon>Bacillaceae</taxon>
        <taxon>Oceanobacillus</taxon>
    </lineage>
</organism>
<gene>
    <name evidence="4" type="primary">yqeM</name>
    <name evidence="4" type="ORF">MACH08_24240</name>
</gene>
<evidence type="ECO:0000313" key="4">
    <source>
        <dbReference type="EMBL" id="GLO66640.1"/>
    </source>
</evidence>
<dbReference type="InterPro" id="IPR041698">
    <property type="entry name" value="Methyltransf_25"/>
</dbReference>
<dbReference type="GO" id="GO:0032259">
    <property type="term" value="P:methylation"/>
    <property type="evidence" value="ECO:0007669"/>
    <property type="project" value="UniProtKB-KW"/>
</dbReference>
<dbReference type="PANTHER" id="PTHR43861">
    <property type="entry name" value="TRANS-ACONITATE 2-METHYLTRANSFERASE-RELATED"/>
    <property type="match status" value="1"/>
</dbReference>
<dbReference type="CDD" id="cd02440">
    <property type="entry name" value="AdoMet_MTases"/>
    <property type="match status" value="1"/>
</dbReference>
<dbReference type="GO" id="GO:0008168">
    <property type="term" value="F:methyltransferase activity"/>
    <property type="evidence" value="ECO:0007669"/>
    <property type="project" value="UniProtKB-KW"/>
</dbReference>
<comment type="caution">
    <text evidence="4">The sequence shown here is derived from an EMBL/GenBank/DDBJ whole genome shotgun (WGS) entry which is preliminary data.</text>
</comment>
<proteinExistence type="predicted"/>
<evidence type="ECO:0000313" key="5">
    <source>
        <dbReference type="Proteomes" id="UP001275436"/>
    </source>
</evidence>
<reference evidence="4 5" key="1">
    <citation type="submission" date="2023-02" db="EMBL/GenBank/DDBJ databases">
        <title>Oceanobacillus kimchii IFOP_LL358 isolated form Alexandrium catenella lab strain.</title>
        <authorList>
            <person name="Gajardo G."/>
            <person name="Ueki S."/>
            <person name="Maruyama F."/>
        </authorList>
    </citation>
    <scope>NUCLEOTIDE SEQUENCE [LARGE SCALE GENOMIC DNA]</scope>
    <source>
        <strain evidence="4 5">IFOP_LL358</strain>
    </source>
</reference>
<dbReference type="Proteomes" id="UP001275436">
    <property type="component" value="Unassembled WGS sequence"/>
</dbReference>
<dbReference type="SUPFAM" id="SSF53335">
    <property type="entry name" value="S-adenosyl-L-methionine-dependent methyltransferases"/>
    <property type="match status" value="1"/>
</dbReference>
<keyword evidence="2" id="KW-0808">Transferase</keyword>
<sequence length="250" mass="28852">MAYSKMATLYDRLMIDAPYDDWVAVIQEVINSYSNRQVNSIVDFGCGTGVITRKLAVQGYDLTGIDISEDMLELAKKETDPSLSISWLHQDITKLNNIPYMDMAISCCDVVNYIVNPSNLAEFFNSIYRSLNNNGLFLFDVHSLLHIEENYINNTFADVTDAAAYIWFCQPGDREGEMIHELTFFEEDQSGKYERYTETHHQRTFSVEFYKKLLFNSGFNNIQVFADFSFENKINVEEGERIFFLAGKND</sequence>
<accession>A0ABQ5TNF0</accession>
<feature type="domain" description="Methyltransferase" evidence="3">
    <location>
        <begin position="41"/>
        <end position="135"/>
    </location>
</feature>
<dbReference type="Gene3D" id="3.40.50.150">
    <property type="entry name" value="Vaccinia Virus protein VP39"/>
    <property type="match status" value="1"/>
</dbReference>
<dbReference type="InterPro" id="IPR029063">
    <property type="entry name" value="SAM-dependent_MTases_sf"/>
</dbReference>